<dbReference type="AlphaFoldDB" id="A0A8S2CWB6"/>
<dbReference type="EMBL" id="CAJNOK010001599">
    <property type="protein sequence ID" value="CAF0820208.1"/>
    <property type="molecule type" value="Genomic_DNA"/>
</dbReference>
<feature type="compositionally biased region" description="Basic and acidic residues" evidence="1">
    <location>
        <begin position="133"/>
        <end position="145"/>
    </location>
</feature>
<comment type="caution">
    <text evidence="2">The sequence shown here is derived from an EMBL/GenBank/DDBJ whole genome shotgun (WGS) entry which is preliminary data.</text>
</comment>
<evidence type="ECO:0000256" key="1">
    <source>
        <dbReference type="SAM" id="MobiDB-lite"/>
    </source>
</evidence>
<proteinExistence type="predicted"/>
<sequence>MYDQNVVHTPSTITGSSYKQDVEEIRATEQKQDLKQQLTENGFVGRIEMTKSYNRLNGRGTIPDCERGHIGRYNDSQIAHFIEFTLVTYNNRSSIWKEEIELETGEEIIIPNTIRNLIPTRIIQQYPAFCHETQSKKGGDDDQNKNADPNNDFQPLDETSLYEILKACSSSTRKSLQGLDYYAADGSSAFHSLAKIYEELAAYDGTKQFVLENLDGESVFIFLDWAMKWLAMKYREGQKDFFAKRGCPWHLAYVIRVKSSNSISTTPKTKEFEHKTYAHIFDSCVQNGQAVTSILEYIFSRLKASNLEIKYVYLCADNAGCYHGVETLLAVKKLYANTGILIRRFDFFDPHGGKGPCDRMAAVVKCDVRCSVNEKNDCTNSRGFVTAARLTRNLSILASKISPSSSSSIKVKWTGVLLYNNIEYNLKSNVG</sequence>
<name>A0A8S2CWB6_9BILA</name>
<evidence type="ECO:0000313" key="2">
    <source>
        <dbReference type="EMBL" id="CAF0820208.1"/>
    </source>
</evidence>
<dbReference type="PANTHER" id="PTHR33845">
    <property type="entry name" value="C2H2-TYPE DOMAIN-CONTAINING PROTEIN"/>
    <property type="match status" value="1"/>
</dbReference>
<evidence type="ECO:0000313" key="4">
    <source>
        <dbReference type="Proteomes" id="UP000677228"/>
    </source>
</evidence>
<dbReference type="Proteomes" id="UP000682733">
    <property type="component" value="Unassembled WGS sequence"/>
</dbReference>
<dbReference type="EMBL" id="CAJOBA010001599">
    <property type="protein sequence ID" value="CAF3604464.1"/>
    <property type="molecule type" value="Genomic_DNA"/>
</dbReference>
<dbReference type="PANTHER" id="PTHR33845:SF1">
    <property type="entry name" value="C2H2-TYPE DOMAIN-CONTAINING PROTEIN"/>
    <property type="match status" value="1"/>
</dbReference>
<feature type="region of interest" description="Disordered" evidence="1">
    <location>
        <begin position="133"/>
        <end position="154"/>
    </location>
</feature>
<dbReference type="Proteomes" id="UP000677228">
    <property type="component" value="Unassembled WGS sequence"/>
</dbReference>
<organism evidence="2 4">
    <name type="scientific">Didymodactylos carnosus</name>
    <dbReference type="NCBI Taxonomy" id="1234261"/>
    <lineage>
        <taxon>Eukaryota</taxon>
        <taxon>Metazoa</taxon>
        <taxon>Spiralia</taxon>
        <taxon>Gnathifera</taxon>
        <taxon>Rotifera</taxon>
        <taxon>Eurotatoria</taxon>
        <taxon>Bdelloidea</taxon>
        <taxon>Philodinida</taxon>
        <taxon>Philodinidae</taxon>
        <taxon>Didymodactylos</taxon>
    </lineage>
</organism>
<evidence type="ECO:0000313" key="3">
    <source>
        <dbReference type="EMBL" id="CAF3604464.1"/>
    </source>
</evidence>
<gene>
    <name evidence="2" type="ORF">OVA965_LOCUS5606</name>
    <name evidence="3" type="ORF">TMI583_LOCUS5603</name>
</gene>
<accession>A0A8S2CWB6</accession>
<protein>
    <submittedName>
        <fullName evidence="2">Uncharacterized protein</fullName>
    </submittedName>
</protein>
<reference evidence="2" key="1">
    <citation type="submission" date="2021-02" db="EMBL/GenBank/DDBJ databases">
        <authorList>
            <person name="Nowell W R."/>
        </authorList>
    </citation>
    <scope>NUCLEOTIDE SEQUENCE</scope>
</reference>